<dbReference type="OrthoDB" id="258610at2"/>
<reference evidence="2 3" key="1">
    <citation type="submission" date="2014-12" db="EMBL/GenBank/DDBJ databases">
        <title>Draft genome sequence of Terrisporobacter sp. 08-306576, isolated from the blood culture of a bacteremia patient.</title>
        <authorList>
            <person name="Lund L.C."/>
            <person name="Sydenham T.V."/>
            <person name="Hogh S.V."/>
            <person name="Skov M.N."/>
            <person name="Kemp M."/>
            <person name="Justesen U.S."/>
        </authorList>
    </citation>
    <scope>NUCLEOTIDE SEQUENCE [LARGE SCALE GENOMIC DNA]</scope>
    <source>
        <strain evidence="2 3">08-306576</strain>
    </source>
</reference>
<dbReference type="PANTHER" id="PTHR10587">
    <property type="entry name" value="GLYCOSYL TRANSFERASE-RELATED"/>
    <property type="match status" value="1"/>
</dbReference>
<dbReference type="EMBL" id="JWHR01000047">
    <property type="protein sequence ID" value="KHS58144.1"/>
    <property type="molecule type" value="Genomic_DNA"/>
</dbReference>
<feature type="domain" description="NodB homology" evidence="1">
    <location>
        <begin position="38"/>
        <end position="218"/>
    </location>
</feature>
<dbReference type="GO" id="GO:0016810">
    <property type="term" value="F:hydrolase activity, acting on carbon-nitrogen (but not peptide) bonds"/>
    <property type="evidence" value="ECO:0007669"/>
    <property type="project" value="InterPro"/>
</dbReference>
<evidence type="ECO:0000313" key="2">
    <source>
        <dbReference type="EMBL" id="KHS58144.1"/>
    </source>
</evidence>
<dbReference type="AlphaFoldDB" id="A0A0B3VZC6"/>
<dbReference type="RefSeq" id="WP_039678665.1">
    <property type="nucleotide sequence ID" value="NZ_JAWGXO010000021.1"/>
</dbReference>
<name>A0A0B3VZC6_9FIRM</name>
<protein>
    <submittedName>
        <fullName evidence="2">Polysaccharide deacetylase</fullName>
    </submittedName>
</protein>
<dbReference type="GO" id="GO:0005975">
    <property type="term" value="P:carbohydrate metabolic process"/>
    <property type="evidence" value="ECO:0007669"/>
    <property type="project" value="InterPro"/>
</dbReference>
<sequence length="230" mass="26853">MTRKRKNIIIKSFIFFMLITASVLLVNSDVVNGAESEKVAYITFDDGPSKYTSQIIDILDKNDVKGTFFMVNDNMIVFKNVVRRMNSEGHGTGFHGVTHDINELYKTEDSAIEEFRTCKRTFYKITGETSRLVRIPFGSKPYMLESIYKKFIDEGFLVWDWTIDTEDWKSSQDQIVSNILYYARETDEIVILLHENQRTVDCLNNIIAILKERGYDIRPITEDLKPKNFW</sequence>
<accession>A0A0B3VZC6</accession>
<dbReference type="InterPro" id="IPR002509">
    <property type="entry name" value="NODB_dom"/>
</dbReference>
<dbReference type="Pfam" id="PF01522">
    <property type="entry name" value="Polysacc_deac_1"/>
    <property type="match status" value="1"/>
</dbReference>
<dbReference type="Proteomes" id="UP000031189">
    <property type="component" value="Unassembled WGS sequence"/>
</dbReference>
<dbReference type="InterPro" id="IPR011330">
    <property type="entry name" value="Glyco_hydro/deAcase_b/a-brl"/>
</dbReference>
<gene>
    <name evidence="2" type="ORF">QX51_04215</name>
</gene>
<dbReference type="STRING" id="1577792.QX51_04215"/>
<comment type="caution">
    <text evidence="2">The sequence shown here is derived from an EMBL/GenBank/DDBJ whole genome shotgun (WGS) entry which is preliminary data.</text>
</comment>
<proteinExistence type="predicted"/>
<keyword evidence="3" id="KW-1185">Reference proteome</keyword>
<evidence type="ECO:0000259" key="1">
    <source>
        <dbReference type="PROSITE" id="PS51677"/>
    </source>
</evidence>
<dbReference type="PANTHER" id="PTHR10587:SF125">
    <property type="entry name" value="POLYSACCHARIDE DEACETYLASE YHEN-RELATED"/>
    <property type="match status" value="1"/>
</dbReference>
<dbReference type="SUPFAM" id="SSF88713">
    <property type="entry name" value="Glycoside hydrolase/deacetylase"/>
    <property type="match status" value="1"/>
</dbReference>
<dbReference type="InterPro" id="IPR050248">
    <property type="entry name" value="Polysacc_deacetylase_ArnD"/>
</dbReference>
<evidence type="ECO:0000313" key="3">
    <source>
        <dbReference type="Proteomes" id="UP000031189"/>
    </source>
</evidence>
<organism evidence="2 3">
    <name type="scientific">Terrisporobacter othiniensis</name>
    <dbReference type="NCBI Taxonomy" id="1577792"/>
    <lineage>
        <taxon>Bacteria</taxon>
        <taxon>Bacillati</taxon>
        <taxon>Bacillota</taxon>
        <taxon>Clostridia</taxon>
        <taxon>Peptostreptococcales</taxon>
        <taxon>Peptostreptococcaceae</taxon>
        <taxon>Terrisporobacter</taxon>
    </lineage>
</organism>
<dbReference type="Gene3D" id="3.20.20.370">
    <property type="entry name" value="Glycoside hydrolase/deacetylase"/>
    <property type="match status" value="1"/>
</dbReference>
<dbReference type="PROSITE" id="PS51677">
    <property type="entry name" value="NODB"/>
    <property type="match status" value="1"/>
</dbReference>
<dbReference type="CDD" id="cd10944">
    <property type="entry name" value="CE4_SmPgdA_like"/>
    <property type="match status" value="1"/>
</dbReference>